<gene>
    <name evidence="1" type="ORF">V6N12_040144</name>
</gene>
<organism evidence="1 2">
    <name type="scientific">Hibiscus sabdariffa</name>
    <name type="common">roselle</name>
    <dbReference type="NCBI Taxonomy" id="183260"/>
    <lineage>
        <taxon>Eukaryota</taxon>
        <taxon>Viridiplantae</taxon>
        <taxon>Streptophyta</taxon>
        <taxon>Embryophyta</taxon>
        <taxon>Tracheophyta</taxon>
        <taxon>Spermatophyta</taxon>
        <taxon>Magnoliopsida</taxon>
        <taxon>eudicotyledons</taxon>
        <taxon>Gunneridae</taxon>
        <taxon>Pentapetalae</taxon>
        <taxon>rosids</taxon>
        <taxon>malvids</taxon>
        <taxon>Malvales</taxon>
        <taxon>Malvaceae</taxon>
        <taxon>Malvoideae</taxon>
        <taxon>Hibiscus</taxon>
    </lineage>
</organism>
<proteinExistence type="predicted"/>
<comment type="caution">
    <text evidence="1">The sequence shown here is derived from an EMBL/GenBank/DDBJ whole genome shotgun (WGS) entry which is preliminary data.</text>
</comment>
<dbReference type="EMBL" id="JBBPBM010000020">
    <property type="protein sequence ID" value="KAK8551507.1"/>
    <property type="molecule type" value="Genomic_DNA"/>
</dbReference>
<dbReference type="Proteomes" id="UP001472677">
    <property type="component" value="Unassembled WGS sequence"/>
</dbReference>
<protein>
    <submittedName>
        <fullName evidence="1">Uncharacterized protein</fullName>
    </submittedName>
</protein>
<keyword evidence="2" id="KW-1185">Reference proteome</keyword>
<evidence type="ECO:0000313" key="2">
    <source>
        <dbReference type="Proteomes" id="UP001472677"/>
    </source>
</evidence>
<reference evidence="1 2" key="1">
    <citation type="journal article" date="2024" name="G3 (Bethesda)">
        <title>Genome assembly of Hibiscus sabdariffa L. provides insights into metabolisms of medicinal natural products.</title>
        <authorList>
            <person name="Kim T."/>
        </authorList>
    </citation>
    <scope>NUCLEOTIDE SEQUENCE [LARGE SCALE GENOMIC DNA]</scope>
    <source>
        <strain evidence="1">TK-2024</strain>
        <tissue evidence="1">Old leaves</tissue>
    </source>
</reference>
<accession>A0ABR2E2U0</accession>
<name>A0ABR2E2U0_9ROSI</name>
<sequence>MTESDDNSFEPQNSNLESFRSRWRKKQWRLQGQEVLNPFPSLPHMFPVVFSLGRFRRLRNGRTVRNRTHGLTRVMGLINIEKGLGGSLCPELTGLTRLGKD</sequence>
<evidence type="ECO:0000313" key="1">
    <source>
        <dbReference type="EMBL" id="KAK8551507.1"/>
    </source>
</evidence>